<dbReference type="OrthoDB" id="11081at2157"/>
<proteinExistence type="predicted"/>
<dbReference type="Proteomes" id="UP000315289">
    <property type="component" value="Unassembled WGS sequence"/>
</dbReference>
<protein>
    <recommendedName>
        <fullName evidence="1">RNase H type-1 domain-containing protein</fullName>
    </recommendedName>
</protein>
<dbReference type="EMBL" id="VOAH01000013">
    <property type="protein sequence ID" value="TVP39732.1"/>
    <property type="molecule type" value="Genomic_DNA"/>
</dbReference>
<dbReference type="SUPFAM" id="SSF53098">
    <property type="entry name" value="Ribonuclease H-like"/>
    <property type="match status" value="1"/>
</dbReference>
<accession>A0A557ST09</accession>
<gene>
    <name evidence="2" type="ORF">NARC_130071</name>
</gene>
<reference evidence="2 3" key="1">
    <citation type="journal article" date="2019" name="Front. Microbiol.">
        <title>Ammonia Oxidation by the Arctic Terrestrial Thaumarchaeote Candidatus Nitrosocosmicus arcticus Is Stimulated by Increasing Temperatures.</title>
        <authorList>
            <person name="Alves R.J.E."/>
            <person name="Kerou M."/>
            <person name="Zappe A."/>
            <person name="Bittner R."/>
            <person name="Abby S.S."/>
            <person name="Schmidt H.A."/>
            <person name="Pfeifer K."/>
            <person name="Schleper C."/>
        </authorList>
    </citation>
    <scope>NUCLEOTIDE SEQUENCE [LARGE SCALE GENOMIC DNA]</scope>
    <source>
        <strain evidence="2 3">Kfb</strain>
    </source>
</reference>
<dbReference type="RefSeq" id="WP_144733113.1">
    <property type="nucleotide sequence ID" value="NZ_ML675588.1"/>
</dbReference>
<comment type="caution">
    <text evidence="2">The sequence shown here is derived from an EMBL/GenBank/DDBJ whole genome shotgun (WGS) entry which is preliminary data.</text>
</comment>
<dbReference type="InterPro" id="IPR012337">
    <property type="entry name" value="RNaseH-like_sf"/>
</dbReference>
<evidence type="ECO:0000259" key="1">
    <source>
        <dbReference type="Pfam" id="PF13456"/>
    </source>
</evidence>
<dbReference type="Pfam" id="PF13456">
    <property type="entry name" value="RVT_3"/>
    <property type="match status" value="1"/>
</dbReference>
<dbReference type="GO" id="GO:0003676">
    <property type="term" value="F:nucleic acid binding"/>
    <property type="evidence" value="ECO:0007669"/>
    <property type="project" value="InterPro"/>
</dbReference>
<organism evidence="2 3">
    <name type="scientific">Candidatus Nitrosocosmicus arcticus</name>
    <dbReference type="NCBI Taxonomy" id="2035267"/>
    <lineage>
        <taxon>Archaea</taxon>
        <taxon>Nitrososphaerota</taxon>
        <taxon>Nitrososphaeria</taxon>
        <taxon>Nitrososphaerales</taxon>
        <taxon>Nitrososphaeraceae</taxon>
        <taxon>Candidatus Nitrosocosmicus</taxon>
    </lineage>
</organism>
<dbReference type="GO" id="GO:0004523">
    <property type="term" value="F:RNA-DNA hybrid ribonuclease activity"/>
    <property type="evidence" value="ECO:0007669"/>
    <property type="project" value="InterPro"/>
</dbReference>
<sequence>MRKINIAIDVDGSPSGYISWHNHFQNKSKIRTLKPYRKNERYGVQRMEMLAVYFAISDNLKMLKTKLKKRGNKKIIIIRSDSKSTIEQLNRRSKVKDGIIKRVYNSIIKIMEKLSCTLVFDYLRRTNNKAGKILELLRKENKYGYYVPLVRNTNT</sequence>
<evidence type="ECO:0000313" key="2">
    <source>
        <dbReference type="EMBL" id="TVP39732.1"/>
    </source>
</evidence>
<dbReference type="Gene3D" id="3.30.420.10">
    <property type="entry name" value="Ribonuclease H-like superfamily/Ribonuclease H"/>
    <property type="match status" value="1"/>
</dbReference>
<dbReference type="InterPro" id="IPR002156">
    <property type="entry name" value="RNaseH_domain"/>
</dbReference>
<dbReference type="InterPro" id="IPR036397">
    <property type="entry name" value="RNaseH_sf"/>
</dbReference>
<name>A0A557ST09_9ARCH</name>
<dbReference type="AlphaFoldDB" id="A0A557ST09"/>
<feature type="domain" description="RNase H type-1" evidence="1">
    <location>
        <begin position="69"/>
        <end position="130"/>
    </location>
</feature>
<keyword evidence="3" id="KW-1185">Reference proteome</keyword>
<evidence type="ECO:0000313" key="3">
    <source>
        <dbReference type="Proteomes" id="UP000315289"/>
    </source>
</evidence>